<feature type="compositionally biased region" description="Basic and acidic residues" evidence="1">
    <location>
        <begin position="569"/>
        <end position="579"/>
    </location>
</feature>
<dbReference type="AlphaFoldDB" id="A0A8H3MA74"/>
<keyword evidence="3" id="KW-0547">Nucleotide-binding</keyword>
<dbReference type="SUPFAM" id="SSF52540">
    <property type="entry name" value="P-loop containing nucleoside triphosphate hydrolases"/>
    <property type="match status" value="1"/>
</dbReference>
<feature type="domain" description="NrS-1 polymerase-like helicase" evidence="2">
    <location>
        <begin position="201"/>
        <end position="314"/>
    </location>
</feature>
<feature type="compositionally biased region" description="Low complexity" evidence="1">
    <location>
        <begin position="535"/>
        <end position="546"/>
    </location>
</feature>
<dbReference type="Proteomes" id="UP000615446">
    <property type="component" value="Unassembled WGS sequence"/>
</dbReference>
<dbReference type="EMBL" id="BLAL01000324">
    <property type="protein sequence ID" value="GET03509.1"/>
    <property type="molecule type" value="Genomic_DNA"/>
</dbReference>
<dbReference type="Gene3D" id="3.40.50.300">
    <property type="entry name" value="P-loop containing nucleotide triphosphate hydrolases"/>
    <property type="match status" value="1"/>
</dbReference>
<evidence type="ECO:0000259" key="2">
    <source>
        <dbReference type="Pfam" id="PF19263"/>
    </source>
</evidence>
<keyword evidence="3" id="KW-0378">Hydrolase</keyword>
<dbReference type="InterPro" id="IPR045455">
    <property type="entry name" value="NrS-1_pol-like_helicase"/>
</dbReference>
<keyword evidence="3" id="KW-0067">ATP-binding</keyword>
<evidence type="ECO:0000256" key="1">
    <source>
        <dbReference type="SAM" id="MobiDB-lite"/>
    </source>
</evidence>
<feature type="compositionally biased region" description="Basic and acidic residues" evidence="1">
    <location>
        <begin position="525"/>
        <end position="534"/>
    </location>
</feature>
<comment type="caution">
    <text evidence="3">The sequence shown here is derived from an EMBL/GenBank/DDBJ whole genome shotgun (WGS) entry which is preliminary data.</text>
</comment>
<protein>
    <submittedName>
        <fullName evidence="3">Highly derived D5-like helicase-primase</fullName>
    </submittedName>
</protein>
<accession>A0A8H3MA74</accession>
<organism evidence="3 4">
    <name type="scientific">Rhizophagus clarus</name>
    <dbReference type="NCBI Taxonomy" id="94130"/>
    <lineage>
        <taxon>Eukaryota</taxon>
        <taxon>Fungi</taxon>
        <taxon>Fungi incertae sedis</taxon>
        <taxon>Mucoromycota</taxon>
        <taxon>Glomeromycotina</taxon>
        <taxon>Glomeromycetes</taxon>
        <taxon>Glomerales</taxon>
        <taxon>Glomeraceae</taxon>
        <taxon>Rhizophagus</taxon>
    </lineage>
</organism>
<dbReference type="GO" id="GO:0004386">
    <property type="term" value="F:helicase activity"/>
    <property type="evidence" value="ECO:0007669"/>
    <property type="project" value="UniProtKB-KW"/>
</dbReference>
<name>A0A8H3MA74_9GLOM</name>
<keyword evidence="3" id="KW-0347">Helicase</keyword>
<feature type="region of interest" description="Disordered" evidence="1">
    <location>
        <begin position="501"/>
        <end position="546"/>
    </location>
</feature>
<dbReference type="OrthoDB" id="20885at2759"/>
<gene>
    <name evidence="3" type="ORF">RCL2_002984600</name>
</gene>
<evidence type="ECO:0000313" key="4">
    <source>
        <dbReference type="Proteomes" id="UP000615446"/>
    </source>
</evidence>
<dbReference type="Pfam" id="PF19263">
    <property type="entry name" value="DUF5906"/>
    <property type="match status" value="1"/>
</dbReference>
<dbReference type="InterPro" id="IPR027417">
    <property type="entry name" value="P-loop_NTPase"/>
</dbReference>
<sequence>MSNQSQSHKTYRGQFLLATPIQEFSSETLREYLYLAKSFQQLAPAKEYLISYFARSDTGVYKWFPNNQVFKHYSRKVAEDSFIQSDYIEFKDNEGKVVGAFDIQAWFFRNTPFFIPQVNQFQPKIYRGIDGGYYINEFAGFLHPNPPLFHEFNQEICDQVKLIINHIEEVLCSSDKRQAYYMKNLVMRISIGQKMQKTMFLYSGPGTGKTMLTWFLRERVLGPKITMKTANERIITGQFNKELEGKCLLILEEMSNSKSTDWITFANRLKDFIDSDTLMIEEKYRTSYPVTNITNLIINSNNSKTIRLDRNDRRYFIPDISEKYVNNGIGMDHYYAPLDSAIKDPEVGKAFYSYALEYVKLNPDFDERKIPMTKTKLMMINRDNNKVHEFIKEKYIIQHKDLDESSSTLYHNFKAWFTTYVSSNKKPSTVQEFTRALGELGIKAKQKRIGDRKANKKLQWYSATYADLYTIFMKKNMIDEAENIDIPEGYEESEVLRDIPPKRLPNSIHEQNKSPPPVPPKPAHLKVEVKKEDATSPLTPSEPTTSEFENLIDGYLKELDNLISVSAKPEVEQEPKVEQEPEIEPEPYGIPGSSKPIEPSILQEVPKQDLKSVQKANFDPMPKTNTAKYWEWIDGHKYDHIKPWYKNSRDEMINELYSTAKECWAKYYEDDQYDWKLLLAELEEFDKIARRDNLYLVQFGDVIDKLKEWIKYNDEVDRHIKCVELANYLRKYIENKEPVFVEPPSGYKVAKLQPQIIECHSTINERECIEANGEECESDYDEDGLYDEIDQI</sequence>
<proteinExistence type="predicted"/>
<reference evidence="3" key="1">
    <citation type="submission" date="2019-10" db="EMBL/GenBank/DDBJ databases">
        <title>Conservation and host-specific expression of non-tandemly repeated heterogenous ribosome RNA gene in arbuscular mycorrhizal fungi.</title>
        <authorList>
            <person name="Maeda T."/>
            <person name="Kobayashi Y."/>
            <person name="Nakagawa T."/>
            <person name="Ezawa T."/>
            <person name="Yamaguchi K."/>
            <person name="Bino T."/>
            <person name="Nishimoto Y."/>
            <person name="Shigenobu S."/>
            <person name="Kawaguchi M."/>
        </authorList>
    </citation>
    <scope>NUCLEOTIDE SEQUENCE</scope>
    <source>
        <strain evidence="3">HR1</strain>
    </source>
</reference>
<evidence type="ECO:0000313" key="3">
    <source>
        <dbReference type="EMBL" id="GET03509.1"/>
    </source>
</evidence>
<feature type="region of interest" description="Disordered" evidence="1">
    <location>
        <begin position="568"/>
        <end position="587"/>
    </location>
</feature>